<dbReference type="Proteomes" id="UP000006753">
    <property type="component" value="Unassembled WGS sequence"/>
</dbReference>
<dbReference type="HOGENOM" id="CLU_335566_0_0_1"/>
<proteinExistence type="predicted"/>
<protein>
    <recommendedName>
        <fullName evidence="4">Polyprotein</fullName>
    </recommendedName>
</protein>
<feature type="region of interest" description="Disordered" evidence="1">
    <location>
        <begin position="708"/>
        <end position="745"/>
    </location>
</feature>
<feature type="region of interest" description="Disordered" evidence="1">
    <location>
        <begin position="1"/>
        <end position="31"/>
    </location>
</feature>
<sequence length="850" mass="96243">MVHGPLGMPRLACQQSRDPQLDNKPNQQDRSTYEQTAIIADRVIRPPGRESSRQRAIKYYTLRVSSLSTEPLAIQPKQTLYPGLLSLSEGPDDEMRMVPLKAKGLRQWDGQALERRAAALMDFPGNKRAISNTLKLRFKVDRRKPHGRRGYYTSTTSTFTSAKLKKEGKGNLKQERRRKRDSEITRRVCEREEEYKAKYRGYSKANSGITDLRYTIQRRAATKHFSVFDVLNPLIATQYANHTIGAKIASAPFKPLFQELQPGFLKPKTETRQNLRAFRTKSTLTKDSVQISVPNLSNPKGGSSTLERTGKLPISLKRPRINKRETKDLVKKENPRTSLSECFKKLAKELKGIQSSLRPGLKDDRSLANKLYSAYKNVPKTTIARMNLAFTFTAAVANIRRAIAFAIKTSRPFAKARAYASSSEPHDHTCSHNTLKADSDLDEEYESSIEGLPLVSTEEFDQFIAGLLDEPLESSSYANMSEGFMITYGTFNANEPSGDSKDARARSATEGETVYYYLTEKQLRTIHKRFSYPLAGRFAAVLKRAGHEFRRDLLYNIQNTLKQMLIKAYHSVGLVERYYALVRRAFKIVTKELLKALKEDRLQMAIKAINDTAGPNSLVLTLLVFNTLPKLTEQDRPAAFTQERAAAINKAIKEVRKCYAAKQVKDALKKRNSPITEHTLDLLIGLRVLLPEELQVLEVEVKEKVEEDQSESEKELEIRNSLKPQHSLNPPRSLNPRSSPRSALNPQLTDDVLMVVNRAIRVKEERELVKSKLRSKEMETFTHAEPMIFNRCKLSLDKDGFGLSVKQKGQAILSNEAHKCKRVTKAVLASKLYAMSLRIDMAIAISTTFA</sequence>
<dbReference type="EMBL" id="JH921445">
    <property type="protein sequence ID" value="EKD14469.1"/>
    <property type="molecule type" value="Genomic_DNA"/>
</dbReference>
<feature type="compositionally biased region" description="Basic and acidic residues" evidence="1">
    <location>
        <begin position="708"/>
        <end position="720"/>
    </location>
</feature>
<keyword evidence="3" id="KW-1185">Reference proteome</keyword>
<reference evidence="2 3" key="1">
    <citation type="journal article" date="2012" name="BMC Genomics">
        <title>Sequencing the genome of Marssonina brunnea reveals fungus-poplar co-evolution.</title>
        <authorList>
            <person name="Zhu S."/>
            <person name="Cao Y.-Z."/>
            <person name="Jiang C."/>
            <person name="Tan B.-Y."/>
            <person name="Wang Z."/>
            <person name="Feng S."/>
            <person name="Zhang L."/>
            <person name="Su X.-H."/>
            <person name="Brejova B."/>
            <person name="Vinar T."/>
            <person name="Xu M."/>
            <person name="Wang M.-X."/>
            <person name="Zhang S.-G."/>
            <person name="Huang M.-R."/>
            <person name="Wu R."/>
            <person name="Zhou Y."/>
        </authorList>
    </citation>
    <scope>NUCLEOTIDE SEQUENCE [LARGE SCALE GENOMIC DNA]</scope>
    <source>
        <strain evidence="2 3">MB_m1</strain>
    </source>
</reference>
<organism evidence="2 3">
    <name type="scientific">Marssonina brunnea f. sp. multigermtubi (strain MB_m1)</name>
    <name type="common">Marssonina leaf spot fungus</name>
    <dbReference type="NCBI Taxonomy" id="1072389"/>
    <lineage>
        <taxon>Eukaryota</taxon>
        <taxon>Fungi</taxon>
        <taxon>Dikarya</taxon>
        <taxon>Ascomycota</taxon>
        <taxon>Pezizomycotina</taxon>
        <taxon>Leotiomycetes</taxon>
        <taxon>Helotiales</taxon>
        <taxon>Drepanopezizaceae</taxon>
        <taxon>Drepanopeziza</taxon>
    </lineage>
</organism>
<feature type="compositionally biased region" description="Low complexity" evidence="1">
    <location>
        <begin position="727"/>
        <end position="742"/>
    </location>
</feature>
<evidence type="ECO:0000256" key="1">
    <source>
        <dbReference type="SAM" id="MobiDB-lite"/>
    </source>
</evidence>
<dbReference type="KEGG" id="mbe:MBM_07190"/>
<name>K1XPL8_MARBU</name>
<evidence type="ECO:0008006" key="4">
    <source>
        <dbReference type="Google" id="ProtNLM"/>
    </source>
</evidence>
<dbReference type="AlphaFoldDB" id="K1XPL8"/>
<evidence type="ECO:0000313" key="3">
    <source>
        <dbReference type="Proteomes" id="UP000006753"/>
    </source>
</evidence>
<dbReference type="InParanoid" id="K1XPL8"/>
<gene>
    <name evidence="2" type="ORF">MBM_07190</name>
</gene>
<feature type="compositionally biased region" description="Polar residues" evidence="1">
    <location>
        <begin position="13"/>
        <end position="31"/>
    </location>
</feature>
<accession>K1XPL8</accession>
<evidence type="ECO:0000313" key="2">
    <source>
        <dbReference type="EMBL" id="EKD14469.1"/>
    </source>
</evidence>